<evidence type="ECO:0000313" key="2">
    <source>
        <dbReference type="EMBL" id="STX80502.1"/>
    </source>
</evidence>
<evidence type="ECO:0000259" key="1">
    <source>
        <dbReference type="Pfam" id="PF07669"/>
    </source>
</evidence>
<dbReference type="AlphaFoldDB" id="A0A378KBA8"/>
<evidence type="ECO:0000313" key="3">
    <source>
        <dbReference type="Proteomes" id="UP000254631"/>
    </source>
</evidence>
<dbReference type="RefSeq" id="WP_027219234.1">
    <property type="nucleotide sequence ID" value="NZ_FJDB01000002.1"/>
</dbReference>
<accession>A0A378KBA8</accession>
<gene>
    <name evidence="2" type="ORF">NCTC12000_02518</name>
</gene>
<dbReference type="GO" id="GO:0009007">
    <property type="term" value="F:site-specific DNA-methyltransferase (adenine-specific) activity"/>
    <property type="evidence" value="ECO:0007669"/>
    <property type="project" value="UniProtKB-EC"/>
</dbReference>
<dbReference type="Gene3D" id="3.40.50.150">
    <property type="entry name" value="Vaccinia Virus protein VP39"/>
    <property type="match status" value="1"/>
</dbReference>
<name>A0A378KBA8_LEGPN</name>
<dbReference type="SUPFAM" id="SSF53335">
    <property type="entry name" value="S-adenosyl-L-methionine-dependent methyltransferases"/>
    <property type="match status" value="1"/>
</dbReference>
<dbReference type="REBASE" id="384824">
    <property type="entry name" value="M.Lpn12000ORF2517P"/>
</dbReference>
<organism evidence="2 3">
    <name type="scientific">Legionella pneumophila</name>
    <dbReference type="NCBI Taxonomy" id="446"/>
    <lineage>
        <taxon>Bacteria</taxon>
        <taxon>Pseudomonadati</taxon>
        <taxon>Pseudomonadota</taxon>
        <taxon>Gammaproteobacteria</taxon>
        <taxon>Legionellales</taxon>
        <taxon>Legionellaceae</taxon>
        <taxon>Legionella</taxon>
    </lineage>
</organism>
<proteinExistence type="predicted"/>
<keyword evidence="2" id="KW-0808">Transferase</keyword>
<dbReference type="Proteomes" id="UP000254631">
    <property type="component" value="Unassembled WGS sequence"/>
</dbReference>
<keyword evidence="2" id="KW-0489">Methyltransferase</keyword>
<protein>
    <submittedName>
        <fullName evidence="2">Type II restriction m6 adenine DNA methyltransferase, Alw26I/Eco31I/Esp3I family</fullName>
    </submittedName>
</protein>
<reference evidence="2 3" key="1">
    <citation type="submission" date="2018-06" db="EMBL/GenBank/DDBJ databases">
        <authorList>
            <consortium name="Pathogen Informatics"/>
            <person name="Doyle S."/>
        </authorList>
    </citation>
    <scope>NUCLEOTIDE SEQUENCE [LARGE SCALE GENOMIC DNA]</scope>
    <source>
        <strain evidence="2 3">NCTC12000</strain>
    </source>
</reference>
<dbReference type="EMBL" id="UGOL01000001">
    <property type="protein sequence ID" value="STX80502.1"/>
    <property type="molecule type" value="Genomic_DNA"/>
</dbReference>
<dbReference type="Pfam" id="PF07669">
    <property type="entry name" value="Eco57I"/>
    <property type="match status" value="1"/>
</dbReference>
<dbReference type="InterPro" id="IPR029063">
    <property type="entry name" value="SAM-dependent_MTases_sf"/>
</dbReference>
<feature type="domain" description="Type II methyltransferase M.TaqI-like" evidence="1">
    <location>
        <begin position="97"/>
        <end position="246"/>
    </location>
</feature>
<dbReference type="GO" id="GO:0006304">
    <property type="term" value="P:DNA modification"/>
    <property type="evidence" value="ECO:0007669"/>
    <property type="project" value="InterPro"/>
</dbReference>
<dbReference type="GO" id="GO:0032259">
    <property type="term" value="P:methylation"/>
    <property type="evidence" value="ECO:0007669"/>
    <property type="project" value="UniProtKB-KW"/>
</dbReference>
<dbReference type="InterPro" id="IPR011639">
    <property type="entry name" value="MethylTrfase_TaqI-like_dom"/>
</dbReference>
<sequence>MEQNLTLKTAHVVDILGNVVGRDQQIMTLERACNLVSLLDSHHLIDEDVVFFDPFCKAGEILLACAFLSCWNRNKQSDGPLQLEDIKDELYESGRYFGLSPDERHHRLSLRTFLGNTNSHSDKYSQIIRNGNYLSEIDGRLDEIKFKQEFYNMLDYINSGSKPKKIIAVGNPPYQESDGGFGKSAKSIYNFFVESLIDSKIIGEFILVIPARWFGAGKGLDEFRENMINSGKIKNLKYFKNSSDIFPTVDINGGICFIHYAKDYKGFTTFSDEKYQIKLNLNEFDIITDDPNGYNIVRKILRQWDGQYIGSIAWSRKPFGLATNYFNKHNEGDLCDTDFIPCLTRNKVIKYVNKSIITKNLKKIEEWKVAIPAVAGGSKGNRRSTIPINQIFLIPSGTICTETYSIINTYPNKAEAENLINYLKTDFARYLLGLRKITQHIPKDRWNWVPYVDVSRKWTDDDLFALFQLTPDEQTHIKKRVAEWS</sequence>